<dbReference type="Proteomes" id="UP001364890">
    <property type="component" value="Unassembled WGS sequence"/>
</dbReference>
<evidence type="ECO:0000313" key="1">
    <source>
        <dbReference type="EMBL" id="MEI4768681.1"/>
    </source>
</evidence>
<sequence>MRKYSGLMKYKFYLVFQGGKELAFETNTDIRTAKREFINGSIFVSTENNYTINISQLTSLKVKIQH</sequence>
<dbReference type="RefSeq" id="WP_336496238.1">
    <property type="nucleotide sequence ID" value="NZ_JBAWSY010000002.1"/>
</dbReference>
<protein>
    <submittedName>
        <fullName evidence="1">Uncharacterized protein</fullName>
    </submittedName>
</protein>
<gene>
    <name evidence="1" type="ORF">WAX74_03285</name>
</gene>
<accession>A0ABU8F113</accession>
<evidence type="ECO:0000313" key="2">
    <source>
        <dbReference type="Proteomes" id="UP001364890"/>
    </source>
</evidence>
<name>A0ABU8F113_9BACI</name>
<organism evidence="1 2">
    <name type="scientific">Psychrobacillus mangrovi</name>
    <dbReference type="NCBI Taxonomy" id="3117745"/>
    <lineage>
        <taxon>Bacteria</taxon>
        <taxon>Bacillati</taxon>
        <taxon>Bacillota</taxon>
        <taxon>Bacilli</taxon>
        <taxon>Bacillales</taxon>
        <taxon>Bacillaceae</taxon>
        <taxon>Psychrobacillus</taxon>
    </lineage>
</organism>
<keyword evidence="2" id="KW-1185">Reference proteome</keyword>
<comment type="caution">
    <text evidence="1">The sequence shown here is derived from an EMBL/GenBank/DDBJ whole genome shotgun (WGS) entry which is preliminary data.</text>
</comment>
<reference evidence="1 2" key="1">
    <citation type="submission" date="2024-01" db="EMBL/GenBank/DDBJ databases">
        <title>Seven novel Bacillus-like species.</title>
        <authorList>
            <person name="Liu G."/>
        </authorList>
    </citation>
    <scope>NUCLEOTIDE SEQUENCE [LARGE SCALE GENOMIC DNA]</scope>
    <source>
        <strain evidence="1 2">FJAT-51614</strain>
    </source>
</reference>
<proteinExistence type="predicted"/>
<dbReference type="EMBL" id="JBAWSY010000002">
    <property type="protein sequence ID" value="MEI4768681.1"/>
    <property type="molecule type" value="Genomic_DNA"/>
</dbReference>